<keyword evidence="3" id="KW-0472">Membrane</keyword>
<feature type="compositionally biased region" description="Low complexity" evidence="2">
    <location>
        <begin position="84"/>
        <end position="119"/>
    </location>
</feature>
<dbReference type="SUPFAM" id="SSF47413">
    <property type="entry name" value="lambda repressor-like DNA-binding domains"/>
    <property type="match status" value="1"/>
</dbReference>
<dbReference type="Pfam" id="PF01381">
    <property type="entry name" value="HTH_3"/>
    <property type="match status" value="1"/>
</dbReference>
<feature type="domain" description="HTH cro/C1-type" evidence="4">
    <location>
        <begin position="9"/>
        <end position="63"/>
    </location>
</feature>
<feature type="transmembrane region" description="Helical" evidence="3">
    <location>
        <begin position="251"/>
        <end position="270"/>
    </location>
</feature>
<dbReference type="InterPro" id="IPR001387">
    <property type="entry name" value="Cro/C1-type_HTH"/>
</dbReference>
<gene>
    <name evidence="5" type="ORF">LPT13_10855</name>
</gene>
<name>A0ABS9WJ60_9ACTN</name>
<sequence length="320" mass="34710">MNVEIAERLAARRKQAGLSQEALAEKLGVSRQAVSKWERSESSPDTDNLIALARLYGVSLDELLYVDDAIADDVAFEAEDRAGGRAAAGARTSASGGSDAPGDPDAPADPAADAAPGDASGKGKVRITPAGIHVEDGPDYVHVSWREGVHVVDGAKGEEVRVGWDGVHVRGHDAAGHVFDHEGPGDPFDWHTASTFRQAWLRFPFWLVAILAYLLLGIFQDAWGPALFLFFTVPVYYVLGVAIDERRIAPAVCALYPLGVTAWFLWMAFINNAWHPAWAIFLTIPIVECLTVYCSKAWQRRKRARAVHDGVIDVEGEAGE</sequence>
<keyword evidence="3" id="KW-1133">Transmembrane helix</keyword>
<evidence type="ECO:0000256" key="3">
    <source>
        <dbReference type="SAM" id="Phobius"/>
    </source>
</evidence>
<dbReference type="PROSITE" id="PS50943">
    <property type="entry name" value="HTH_CROC1"/>
    <property type="match status" value="1"/>
</dbReference>
<evidence type="ECO:0000313" key="5">
    <source>
        <dbReference type="EMBL" id="MCI2242844.1"/>
    </source>
</evidence>
<dbReference type="CDD" id="cd00093">
    <property type="entry name" value="HTH_XRE"/>
    <property type="match status" value="1"/>
</dbReference>
<reference evidence="5" key="1">
    <citation type="submission" date="2021-11" db="EMBL/GenBank/DDBJ databases">
        <title>A Novel Adlercreutzia Species, isolated from a Allomyrina dichotoma larva feces.</title>
        <authorList>
            <person name="Suh M.K."/>
        </authorList>
    </citation>
    <scope>NUCLEOTIDE SEQUENCE</scope>
    <source>
        <strain evidence="5">JBNU-10</strain>
    </source>
</reference>
<dbReference type="Gene3D" id="1.10.260.40">
    <property type="entry name" value="lambda repressor-like DNA-binding domains"/>
    <property type="match status" value="1"/>
</dbReference>
<protein>
    <submittedName>
        <fullName evidence="5">Helix-turn-helix domain-containing protein</fullName>
    </submittedName>
</protein>
<keyword evidence="1" id="KW-0238">DNA-binding</keyword>
<dbReference type="EMBL" id="JAJMLW010000004">
    <property type="protein sequence ID" value="MCI2242844.1"/>
    <property type="molecule type" value="Genomic_DNA"/>
</dbReference>
<evidence type="ECO:0000313" key="6">
    <source>
        <dbReference type="Proteomes" id="UP001430755"/>
    </source>
</evidence>
<proteinExistence type="predicted"/>
<organism evidence="5 6">
    <name type="scientific">Adlercreutzia faecimuris</name>
    <dbReference type="NCBI Taxonomy" id="2897341"/>
    <lineage>
        <taxon>Bacteria</taxon>
        <taxon>Bacillati</taxon>
        <taxon>Actinomycetota</taxon>
        <taxon>Coriobacteriia</taxon>
        <taxon>Eggerthellales</taxon>
        <taxon>Eggerthellaceae</taxon>
        <taxon>Adlercreutzia</taxon>
    </lineage>
</organism>
<accession>A0ABS9WJ60</accession>
<comment type="caution">
    <text evidence="5">The sequence shown here is derived from an EMBL/GenBank/DDBJ whole genome shotgun (WGS) entry which is preliminary data.</text>
</comment>
<dbReference type="PANTHER" id="PTHR46558:SF13">
    <property type="entry name" value="HTH-TYPE TRANSCRIPTIONAL REGULATOR IMMR"/>
    <property type="match status" value="1"/>
</dbReference>
<feature type="transmembrane region" description="Helical" evidence="3">
    <location>
        <begin position="222"/>
        <end position="239"/>
    </location>
</feature>
<keyword evidence="3" id="KW-0812">Transmembrane</keyword>
<feature type="transmembrane region" description="Helical" evidence="3">
    <location>
        <begin position="199"/>
        <end position="216"/>
    </location>
</feature>
<evidence type="ECO:0000259" key="4">
    <source>
        <dbReference type="PROSITE" id="PS50943"/>
    </source>
</evidence>
<feature type="transmembrane region" description="Helical" evidence="3">
    <location>
        <begin position="276"/>
        <end position="295"/>
    </location>
</feature>
<keyword evidence="6" id="KW-1185">Reference proteome</keyword>
<dbReference type="RefSeq" id="WP_242166394.1">
    <property type="nucleotide sequence ID" value="NZ_JAJMLW010000004.1"/>
</dbReference>
<feature type="region of interest" description="Disordered" evidence="2">
    <location>
        <begin position="82"/>
        <end position="125"/>
    </location>
</feature>
<dbReference type="Proteomes" id="UP001430755">
    <property type="component" value="Unassembled WGS sequence"/>
</dbReference>
<dbReference type="PANTHER" id="PTHR46558">
    <property type="entry name" value="TRACRIPTIONAL REGULATORY PROTEIN-RELATED-RELATED"/>
    <property type="match status" value="1"/>
</dbReference>
<evidence type="ECO:0000256" key="1">
    <source>
        <dbReference type="ARBA" id="ARBA00023125"/>
    </source>
</evidence>
<dbReference type="SMART" id="SM00530">
    <property type="entry name" value="HTH_XRE"/>
    <property type="match status" value="1"/>
</dbReference>
<evidence type="ECO:0000256" key="2">
    <source>
        <dbReference type="SAM" id="MobiDB-lite"/>
    </source>
</evidence>
<dbReference type="InterPro" id="IPR010982">
    <property type="entry name" value="Lambda_DNA-bd_dom_sf"/>
</dbReference>